<keyword evidence="8 9" id="KW-0539">Nucleus</keyword>
<evidence type="ECO:0000256" key="4">
    <source>
        <dbReference type="ARBA" id="ARBA00022763"/>
    </source>
</evidence>
<evidence type="ECO:0000256" key="7">
    <source>
        <dbReference type="ARBA" id="ARBA00023204"/>
    </source>
</evidence>
<dbReference type="HOGENOM" id="CLU_1180480_0_0_1"/>
<dbReference type="Gene3D" id="3.30.70.2610">
    <property type="match status" value="1"/>
</dbReference>
<gene>
    <name evidence="12" type="ORF">DI09_123p40</name>
</gene>
<dbReference type="GO" id="GO:0001671">
    <property type="term" value="F:ATPase activator activity"/>
    <property type="evidence" value="ECO:0007669"/>
    <property type="project" value="InterPro"/>
</dbReference>
<dbReference type="GO" id="GO:0000439">
    <property type="term" value="C:transcription factor TFIIH core complex"/>
    <property type="evidence" value="ECO:0007669"/>
    <property type="project" value="InterPro"/>
</dbReference>
<dbReference type="EMBL" id="JMKJ01000026">
    <property type="protein sequence ID" value="KGG52924.1"/>
    <property type="molecule type" value="Genomic_DNA"/>
</dbReference>
<keyword evidence="6 9" id="KW-0804">Transcription</keyword>
<comment type="function">
    <text evidence="9">Component of the general transcription and DNA repair factor IIH (TFIIH) core complex which is involved in general and transcription-coupled nucleotide excision repair (NER) of damaged DNA.</text>
</comment>
<dbReference type="GO" id="GO:0005675">
    <property type="term" value="C:transcription factor TFIIH holo complex"/>
    <property type="evidence" value="ECO:0007669"/>
    <property type="project" value="TreeGrafter"/>
</dbReference>
<accession>A0A098VVR0</accession>
<dbReference type="GeneID" id="25258188"/>
<evidence type="ECO:0000256" key="8">
    <source>
        <dbReference type="ARBA" id="ARBA00023242"/>
    </source>
</evidence>
<dbReference type="Pfam" id="PF18307">
    <property type="entry name" value="Tfb2_C"/>
    <property type="match status" value="1"/>
</dbReference>
<comment type="caution">
    <text evidence="12">The sequence shown here is derived from an EMBL/GenBank/DDBJ whole genome shotgun (WGS) entry which is preliminary data.</text>
</comment>
<evidence type="ECO:0000256" key="10">
    <source>
        <dbReference type="SAM" id="SignalP"/>
    </source>
</evidence>
<keyword evidence="13" id="KW-1185">Reference proteome</keyword>
<dbReference type="RefSeq" id="XP_013239360.1">
    <property type="nucleotide sequence ID" value="XM_013383906.1"/>
</dbReference>
<keyword evidence="10" id="KW-0732">Signal</keyword>
<dbReference type="OrthoDB" id="364513at2759"/>
<keyword evidence="4 9" id="KW-0227">DNA damage</keyword>
<sequence length="235" mass="26738">MEQLKEFWLLIALLAWTEPFLGGQVDRFYITPFCRLLFDKESCPEHEPRPFGDNFHSPSASGGFLIIETNYRVYAMTNSSLHISILSLFVTLKNHFPGMATGVLSRESLQSAFERGLTSTQILSFFRSVAHPSQIKVAIENNWPTPVPPTIEDQLNLWEQERYRLVATPAVLYTGFNTSLEYEQFVSKAESLNSLLACSYPLDKDTPKSNFASLQRKLMVISEEGHQKLRQGLAR</sequence>
<name>A0A098VVR0_9MICR</name>
<evidence type="ECO:0000313" key="12">
    <source>
        <dbReference type="EMBL" id="KGG52924.1"/>
    </source>
</evidence>
<feature type="domain" description="Transcription factor Tfb2 C-terminal" evidence="11">
    <location>
        <begin position="153"/>
        <end position="230"/>
    </location>
</feature>
<evidence type="ECO:0000256" key="6">
    <source>
        <dbReference type="ARBA" id="ARBA00023163"/>
    </source>
</evidence>
<dbReference type="InterPro" id="IPR004598">
    <property type="entry name" value="TFIIH_p52/Tfb2"/>
</dbReference>
<dbReference type="GO" id="GO:0006289">
    <property type="term" value="P:nucleotide-excision repair"/>
    <property type="evidence" value="ECO:0007669"/>
    <property type="project" value="InterPro"/>
</dbReference>
<dbReference type="GO" id="GO:0003690">
    <property type="term" value="F:double-stranded DNA binding"/>
    <property type="evidence" value="ECO:0007669"/>
    <property type="project" value="TreeGrafter"/>
</dbReference>
<dbReference type="AlphaFoldDB" id="A0A098VVR0"/>
<dbReference type="InterPro" id="IPR040662">
    <property type="entry name" value="Tfb2_C"/>
</dbReference>
<dbReference type="PANTHER" id="PTHR13152">
    <property type="entry name" value="TFIIH, POLYPEPTIDE 4"/>
    <property type="match status" value="1"/>
</dbReference>
<proteinExistence type="inferred from homology"/>
<protein>
    <recommendedName>
        <fullName evidence="9">RNA polymerase II transcription factor B subunit 2</fullName>
    </recommendedName>
</protein>
<evidence type="ECO:0000256" key="3">
    <source>
        <dbReference type="ARBA" id="ARBA00007132"/>
    </source>
</evidence>
<comment type="function">
    <text evidence="1">Component of the general transcription and DNA repair factor IIH (TFIIH) core complex, which is involved in general and transcription-coupled nucleotide excision repair (NER) of damaged DNA and, when complexed to TFIIK, in RNA transcription by RNA polymerase II. In NER, TFIIH acts by opening DNA around the lesion to allow the excision of the damaged oligonucleotide and its replacement by a new DNA fragment. In transcription, TFIIH has an essential role in transcription initiation. When the pre-initiation complex (PIC) has been established, TFIIH is required for promoter opening and promoter escape. Phosphorylation of the C-terminal tail (CTD) of the largest subunit of RNA polymerase II by the kinase module TFIIK controls the initiation of transcription.</text>
</comment>
<feature type="chain" id="PRO_5001950724" description="RNA polymerase II transcription factor B subunit 2" evidence="10">
    <location>
        <begin position="24"/>
        <end position="235"/>
    </location>
</feature>
<dbReference type="Pfam" id="PF03849">
    <property type="entry name" value="Tfb2"/>
    <property type="match status" value="1"/>
</dbReference>
<evidence type="ECO:0000256" key="2">
    <source>
        <dbReference type="ARBA" id="ARBA00004123"/>
    </source>
</evidence>
<evidence type="ECO:0000256" key="1">
    <source>
        <dbReference type="ARBA" id="ARBA00002817"/>
    </source>
</evidence>
<comment type="similarity">
    <text evidence="3 9">Belongs to the TFB2 family.</text>
</comment>
<keyword evidence="7 9" id="KW-0234">DNA repair</keyword>
<reference evidence="12 13" key="1">
    <citation type="submission" date="2014-04" db="EMBL/GenBank/DDBJ databases">
        <title>A new species of microsporidia sheds light on the evolution of extreme parasitism.</title>
        <authorList>
            <person name="Haag K.L."/>
            <person name="James T.Y."/>
            <person name="Larsson R."/>
            <person name="Schaer T.M."/>
            <person name="Refardt D."/>
            <person name="Pombert J.-F."/>
            <person name="Ebert D."/>
        </authorList>
    </citation>
    <scope>NUCLEOTIDE SEQUENCE [LARGE SCALE GENOMIC DNA]</scope>
    <source>
        <strain evidence="12 13">UGP3</strain>
        <tissue evidence="12">Spores</tissue>
    </source>
</reference>
<feature type="signal peptide" evidence="10">
    <location>
        <begin position="1"/>
        <end position="23"/>
    </location>
</feature>
<dbReference type="Proteomes" id="UP000029725">
    <property type="component" value="Unassembled WGS sequence"/>
</dbReference>
<organism evidence="12 13">
    <name type="scientific">Mitosporidium daphniae</name>
    <dbReference type="NCBI Taxonomy" id="1485682"/>
    <lineage>
        <taxon>Eukaryota</taxon>
        <taxon>Fungi</taxon>
        <taxon>Fungi incertae sedis</taxon>
        <taxon>Microsporidia</taxon>
        <taxon>Mitosporidium</taxon>
    </lineage>
</organism>
<comment type="subcellular location">
    <subcellularLocation>
        <location evidence="2 9">Nucleus</location>
    </subcellularLocation>
</comment>
<dbReference type="PANTHER" id="PTHR13152:SF0">
    <property type="entry name" value="GENERAL TRANSCRIPTION FACTOR IIH SUBUNIT 4"/>
    <property type="match status" value="1"/>
</dbReference>
<evidence type="ECO:0000256" key="5">
    <source>
        <dbReference type="ARBA" id="ARBA00023015"/>
    </source>
</evidence>
<keyword evidence="5 9" id="KW-0805">Transcription regulation</keyword>
<evidence type="ECO:0000259" key="11">
    <source>
        <dbReference type="Pfam" id="PF18307"/>
    </source>
</evidence>
<evidence type="ECO:0000256" key="9">
    <source>
        <dbReference type="RuleBase" id="RU364024"/>
    </source>
</evidence>
<dbReference type="VEuPathDB" id="MicrosporidiaDB:DI09_123p40"/>
<evidence type="ECO:0000313" key="13">
    <source>
        <dbReference type="Proteomes" id="UP000029725"/>
    </source>
</evidence>